<name>A0ABP9DKJ1_9ACTN</name>
<evidence type="ECO:0000313" key="3">
    <source>
        <dbReference type="EMBL" id="GAA4842544.1"/>
    </source>
</evidence>
<protein>
    <recommendedName>
        <fullName evidence="5">DUF732 domain-containing protein</fullName>
    </recommendedName>
</protein>
<dbReference type="EMBL" id="BAABIS010000001">
    <property type="protein sequence ID" value="GAA4842544.1"/>
    <property type="molecule type" value="Genomic_DNA"/>
</dbReference>
<dbReference type="Proteomes" id="UP001501752">
    <property type="component" value="Unassembled WGS sequence"/>
</dbReference>
<organism evidence="3 4">
    <name type="scientific">Kitasatospora terrestris</name>
    <dbReference type="NCBI Taxonomy" id="258051"/>
    <lineage>
        <taxon>Bacteria</taxon>
        <taxon>Bacillati</taxon>
        <taxon>Actinomycetota</taxon>
        <taxon>Actinomycetes</taxon>
        <taxon>Kitasatosporales</taxon>
        <taxon>Streptomycetaceae</taxon>
        <taxon>Kitasatospora</taxon>
    </lineage>
</organism>
<comment type="caution">
    <text evidence="3">The sequence shown here is derived from an EMBL/GenBank/DDBJ whole genome shotgun (WGS) entry which is preliminary data.</text>
</comment>
<sequence length="165" mass="16186">MRPRTLTLAAAPLLALLTLSACSSGTSGTPGTSGSSAAAAPAASSDAGAATGSASADPIAPSAPASKAAPPADAGLPAKPDAAGTARLIAALDAIDKDIVGGKPDKAIDNARNQCQAVYNFPKDRAKLVDLTNQRFTSAAHPDGFGPETAEKILAALQATLCPAR</sequence>
<evidence type="ECO:0000313" key="4">
    <source>
        <dbReference type="Proteomes" id="UP001501752"/>
    </source>
</evidence>
<evidence type="ECO:0008006" key="5">
    <source>
        <dbReference type="Google" id="ProtNLM"/>
    </source>
</evidence>
<evidence type="ECO:0000256" key="2">
    <source>
        <dbReference type="SAM" id="SignalP"/>
    </source>
</evidence>
<dbReference type="PROSITE" id="PS51257">
    <property type="entry name" value="PROKAR_LIPOPROTEIN"/>
    <property type="match status" value="1"/>
</dbReference>
<accession>A0ABP9DKJ1</accession>
<keyword evidence="4" id="KW-1185">Reference proteome</keyword>
<dbReference type="RefSeq" id="WP_345696256.1">
    <property type="nucleotide sequence ID" value="NZ_BAABIS010000001.1"/>
</dbReference>
<evidence type="ECO:0000256" key="1">
    <source>
        <dbReference type="SAM" id="MobiDB-lite"/>
    </source>
</evidence>
<keyword evidence="2" id="KW-0732">Signal</keyword>
<reference evidence="4" key="1">
    <citation type="journal article" date="2019" name="Int. J. Syst. Evol. Microbiol.">
        <title>The Global Catalogue of Microorganisms (GCM) 10K type strain sequencing project: providing services to taxonomists for standard genome sequencing and annotation.</title>
        <authorList>
            <consortium name="The Broad Institute Genomics Platform"/>
            <consortium name="The Broad Institute Genome Sequencing Center for Infectious Disease"/>
            <person name="Wu L."/>
            <person name="Ma J."/>
        </authorList>
    </citation>
    <scope>NUCLEOTIDE SEQUENCE [LARGE SCALE GENOMIC DNA]</scope>
    <source>
        <strain evidence="4">JCM 13006</strain>
    </source>
</reference>
<feature type="signal peptide" evidence="2">
    <location>
        <begin position="1"/>
        <end position="23"/>
    </location>
</feature>
<feature type="region of interest" description="Disordered" evidence="1">
    <location>
        <begin position="47"/>
        <end position="79"/>
    </location>
</feature>
<feature type="compositionally biased region" description="Low complexity" evidence="1">
    <location>
        <begin position="47"/>
        <end position="74"/>
    </location>
</feature>
<gene>
    <name evidence="3" type="ORF">GCM10023235_18130</name>
</gene>
<feature type="chain" id="PRO_5046101234" description="DUF732 domain-containing protein" evidence="2">
    <location>
        <begin position="24"/>
        <end position="165"/>
    </location>
</feature>
<proteinExistence type="predicted"/>